<keyword evidence="2" id="KW-1133">Transmembrane helix</keyword>
<feature type="transmembrane region" description="Helical" evidence="2">
    <location>
        <begin position="305"/>
        <end position="326"/>
    </location>
</feature>
<evidence type="ECO:0000256" key="1">
    <source>
        <dbReference type="ARBA" id="ARBA00010792"/>
    </source>
</evidence>
<dbReference type="EMBL" id="JANCLT010000014">
    <property type="protein sequence ID" value="MCP8970706.1"/>
    <property type="molecule type" value="Genomic_DNA"/>
</dbReference>
<feature type="transmembrane region" description="Helical" evidence="2">
    <location>
        <begin position="171"/>
        <end position="192"/>
    </location>
</feature>
<feature type="transmembrane region" description="Helical" evidence="2">
    <location>
        <begin position="51"/>
        <end position="71"/>
    </location>
</feature>
<keyword evidence="2" id="KW-0472">Membrane</keyword>
<reference evidence="4" key="1">
    <citation type="submission" date="2022-07" db="EMBL/GenBank/DDBJ databases">
        <authorList>
            <person name="Li W.-J."/>
            <person name="Deng Q.-Q."/>
        </authorList>
    </citation>
    <scope>NUCLEOTIDE SEQUENCE</scope>
    <source>
        <strain evidence="4">SYSU M60031</strain>
    </source>
</reference>
<comment type="caution">
    <text evidence="4">The sequence shown here is derived from an EMBL/GenBank/DDBJ whole genome shotgun (WGS) entry which is preliminary data.</text>
</comment>
<feature type="transmembrane region" description="Helical" evidence="2">
    <location>
        <begin position="369"/>
        <end position="392"/>
    </location>
</feature>
<organism evidence="4 5">
    <name type="scientific">Ectobacillus ponti</name>
    <dbReference type="NCBI Taxonomy" id="2961894"/>
    <lineage>
        <taxon>Bacteria</taxon>
        <taxon>Bacillati</taxon>
        <taxon>Bacillota</taxon>
        <taxon>Bacilli</taxon>
        <taxon>Bacillales</taxon>
        <taxon>Bacillaceae</taxon>
        <taxon>Ectobacillus</taxon>
    </lineage>
</organism>
<sequence>MTHWISIFEQHTYLILFAVIVLELIAIPISGEFFMGYAGYLAFKGQASYPLSVLTAIAAAGTGITITFWLGRVSGYTIIKRYGRYIHLGPERYDKIAAWIERSGKKLFVFAYFIPGIRHFTGYVSGISKMPYRSFLVPAYIGAGLWGFSFITLGKALGPRWDELHKAAGKYLILVIAAFAVFLLGLLLYKLYKNQIKHYFIKFLKYVTFRFQSIQAVELFLSILALVLLSLILWTMGLAQDYLFNEFTEFNEVASYIIRANVPAAWTRAGQRLLLLQSGYMHGIVIAAAAFAIWRKRKNPWLESVLLAVSLLGAPLYRTVTVHTLSYLHSFWHPGIKLSSHFPDESALLLIVVYGMFVFLFVRHMKNAYIQTILPICAVILVLLLAAARIAFMPVLPSDIAGGYVYGALWLFLNLLLFETLRLVVHKQTI</sequence>
<accession>A0AA42BRU3</accession>
<dbReference type="GO" id="GO:0005886">
    <property type="term" value="C:plasma membrane"/>
    <property type="evidence" value="ECO:0007669"/>
    <property type="project" value="TreeGrafter"/>
</dbReference>
<feature type="transmembrane region" description="Helical" evidence="2">
    <location>
        <begin position="12"/>
        <end position="31"/>
    </location>
</feature>
<evidence type="ECO:0000313" key="5">
    <source>
        <dbReference type="Proteomes" id="UP001156102"/>
    </source>
</evidence>
<dbReference type="AlphaFoldDB" id="A0AA42BRU3"/>
<keyword evidence="5" id="KW-1185">Reference proteome</keyword>
<feature type="domain" description="VTT" evidence="3">
    <location>
        <begin position="31"/>
        <end position="154"/>
    </location>
</feature>
<dbReference type="InterPro" id="IPR051311">
    <property type="entry name" value="DedA_domain"/>
</dbReference>
<protein>
    <submittedName>
        <fullName evidence="4">DedA family protein</fullName>
    </submittedName>
</protein>
<feature type="transmembrane region" description="Helical" evidence="2">
    <location>
        <begin position="135"/>
        <end position="151"/>
    </location>
</feature>
<feature type="transmembrane region" description="Helical" evidence="2">
    <location>
        <begin position="404"/>
        <end position="425"/>
    </location>
</feature>
<keyword evidence="2" id="KW-0812">Transmembrane</keyword>
<comment type="similarity">
    <text evidence="1">Belongs to the DedA family.</text>
</comment>
<dbReference type="PANTHER" id="PTHR42709:SF9">
    <property type="entry name" value="ALKALINE PHOSPHATASE LIKE PROTEIN"/>
    <property type="match status" value="1"/>
</dbReference>
<dbReference type="PANTHER" id="PTHR42709">
    <property type="entry name" value="ALKALINE PHOSPHATASE LIKE PROTEIN"/>
    <property type="match status" value="1"/>
</dbReference>
<feature type="transmembrane region" description="Helical" evidence="2">
    <location>
        <begin position="346"/>
        <end position="362"/>
    </location>
</feature>
<evidence type="ECO:0000259" key="3">
    <source>
        <dbReference type="Pfam" id="PF09335"/>
    </source>
</evidence>
<feature type="transmembrane region" description="Helical" evidence="2">
    <location>
        <begin position="273"/>
        <end position="293"/>
    </location>
</feature>
<name>A0AA42BRU3_9BACI</name>
<gene>
    <name evidence="4" type="ORF">NK662_19500</name>
</gene>
<dbReference type="RefSeq" id="WP_254760633.1">
    <property type="nucleotide sequence ID" value="NZ_JANCLT010000014.1"/>
</dbReference>
<feature type="transmembrane region" description="Helical" evidence="2">
    <location>
        <begin position="213"/>
        <end position="234"/>
    </location>
</feature>
<evidence type="ECO:0000313" key="4">
    <source>
        <dbReference type="EMBL" id="MCP8970706.1"/>
    </source>
</evidence>
<dbReference type="Proteomes" id="UP001156102">
    <property type="component" value="Unassembled WGS sequence"/>
</dbReference>
<evidence type="ECO:0000256" key="2">
    <source>
        <dbReference type="SAM" id="Phobius"/>
    </source>
</evidence>
<dbReference type="InterPro" id="IPR032816">
    <property type="entry name" value="VTT_dom"/>
</dbReference>
<proteinExistence type="inferred from homology"/>
<dbReference type="Pfam" id="PF09335">
    <property type="entry name" value="VTT_dom"/>
    <property type="match status" value="1"/>
</dbReference>